<feature type="signal peptide" evidence="1">
    <location>
        <begin position="1"/>
        <end position="18"/>
    </location>
</feature>
<organism evidence="2 3">
    <name type="scientific">Lepidopterella palustris CBS 459.81</name>
    <dbReference type="NCBI Taxonomy" id="1314670"/>
    <lineage>
        <taxon>Eukaryota</taxon>
        <taxon>Fungi</taxon>
        <taxon>Dikarya</taxon>
        <taxon>Ascomycota</taxon>
        <taxon>Pezizomycotina</taxon>
        <taxon>Dothideomycetes</taxon>
        <taxon>Pleosporomycetidae</taxon>
        <taxon>Mytilinidiales</taxon>
        <taxon>Argynnaceae</taxon>
        <taxon>Lepidopterella</taxon>
    </lineage>
</organism>
<evidence type="ECO:0000313" key="3">
    <source>
        <dbReference type="Proteomes" id="UP000250266"/>
    </source>
</evidence>
<keyword evidence="3" id="KW-1185">Reference proteome</keyword>
<reference evidence="2 3" key="1">
    <citation type="journal article" date="2016" name="Nat. Commun.">
        <title>Ectomycorrhizal ecology is imprinted in the genome of the dominant symbiotic fungus Cenococcum geophilum.</title>
        <authorList>
            <consortium name="DOE Joint Genome Institute"/>
            <person name="Peter M."/>
            <person name="Kohler A."/>
            <person name="Ohm R.A."/>
            <person name="Kuo A."/>
            <person name="Krutzmann J."/>
            <person name="Morin E."/>
            <person name="Arend M."/>
            <person name="Barry K.W."/>
            <person name="Binder M."/>
            <person name="Choi C."/>
            <person name="Clum A."/>
            <person name="Copeland A."/>
            <person name="Grisel N."/>
            <person name="Haridas S."/>
            <person name="Kipfer T."/>
            <person name="LaButti K."/>
            <person name="Lindquist E."/>
            <person name="Lipzen A."/>
            <person name="Maire R."/>
            <person name="Meier B."/>
            <person name="Mihaltcheva S."/>
            <person name="Molinier V."/>
            <person name="Murat C."/>
            <person name="Poggeler S."/>
            <person name="Quandt C.A."/>
            <person name="Sperisen C."/>
            <person name="Tritt A."/>
            <person name="Tisserant E."/>
            <person name="Crous P.W."/>
            <person name="Henrissat B."/>
            <person name="Nehls U."/>
            <person name="Egli S."/>
            <person name="Spatafora J.W."/>
            <person name="Grigoriev I.V."/>
            <person name="Martin F.M."/>
        </authorList>
    </citation>
    <scope>NUCLEOTIDE SEQUENCE [LARGE SCALE GENOMIC DNA]</scope>
    <source>
        <strain evidence="2 3">CBS 459.81</strain>
    </source>
</reference>
<evidence type="ECO:0000313" key="2">
    <source>
        <dbReference type="EMBL" id="OCK75002.1"/>
    </source>
</evidence>
<sequence length="102" mass="10674">MLPLALLLPVILAATCDSISGPIVLTTSIAFSLTTFRATVVVAVVQITDHRTGPSTEQDILAGSMLWSSMLTTPLTTFCDPSANLLFSDPPSISACVSSLYS</sequence>
<accession>A0A8E2JA80</accession>
<evidence type="ECO:0008006" key="4">
    <source>
        <dbReference type="Google" id="ProtNLM"/>
    </source>
</evidence>
<proteinExistence type="predicted"/>
<dbReference type="AlphaFoldDB" id="A0A8E2JA80"/>
<evidence type="ECO:0000256" key="1">
    <source>
        <dbReference type="SAM" id="SignalP"/>
    </source>
</evidence>
<name>A0A8E2JA80_9PEZI</name>
<keyword evidence="1" id="KW-0732">Signal</keyword>
<feature type="chain" id="PRO_5033984289" description="Secreted protein" evidence="1">
    <location>
        <begin position="19"/>
        <end position="102"/>
    </location>
</feature>
<protein>
    <recommendedName>
        <fullName evidence="4">Secreted protein</fullName>
    </recommendedName>
</protein>
<dbReference type="Proteomes" id="UP000250266">
    <property type="component" value="Unassembled WGS sequence"/>
</dbReference>
<gene>
    <name evidence="2" type="ORF">K432DRAFT_397636</name>
</gene>
<dbReference type="EMBL" id="KV745378">
    <property type="protein sequence ID" value="OCK75002.1"/>
    <property type="molecule type" value="Genomic_DNA"/>
</dbReference>